<organism evidence="9 10">
    <name type="scientific">Limulus polyphemus</name>
    <name type="common">Atlantic horseshoe crab</name>
    <dbReference type="NCBI Taxonomy" id="6850"/>
    <lineage>
        <taxon>Eukaryota</taxon>
        <taxon>Metazoa</taxon>
        <taxon>Ecdysozoa</taxon>
        <taxon>Arthropoda</taxon>
        <taxon>Chelicerata</taxon>
        <taxon>Merostomata</taxon>
        <taxon>Xiphosura</taxon>
        <taxon>Limulidae</taxon>
        <taxon>Limulus</taxon>
    </lineage>
</organism>
<protein>
    <submittedName>
        <fullName evidence="10">Hydroxyacid oxidase 1-like</fullName>
    </submittedName>
</protein>
<evidence type="ECO:0000256" key="6">
    <source>
        <dbReference type="ARBA" id="ARBA00029325"/>
    </source>
</evidence>
<gene>
    <name evidence="10" type="primary">LOC106460989</name>
</gene>
<dbReference type="PANTHER" id="PTHR10578:SF107">
    <property type="entry name" value="2-HYDROXYACID OXIDASE 1"/>
    <property type="match status" value="1"/>
</dbReference>
<keyword evidence="4" id="KW-0560">Oxidoreductase</keyword>
<name>A0ABM1B776_LIMPO</name>
<dbReference type="InterPro" id="IPR012133">
    <property type="entry name" value="Alpha-hydoxy_acid_DH_FMN"/>
</dbReference>
<dbReference type="InterPro" id="IPR013785">
    <property type="entry name" value="Aldolase_TIM"/>
</dbReference>
<dbReference type="PROSITE" id="PS00557">
    <property type="entry name" value="FMN_HYDROXY_ACID_DH_1"/>
    <property type="match status" value="1"/>
</dbReference>
<dbReference type="GeneID" id="106460989"/>
<evidence type="ECO:0000256" key="5">
    <source>
        <dbReference type="ARBA" id="ARBA00024042"/>
    </source>
</evidence>
<keyword evidence="9" id="KW-1185">Reference proteome</keyword>
<evidence type="ECO:0000256" key="4">
    <source>
        <dbReference type="ARBA" id="ARBA00023002"/>
    </source>
</evidence>
<evidence type="ECO:0000313" key="9">
    <source>
        <dbReference type="Proteomes" id="UP000694941"/>
    </source>
</evidence>
<proteinExistence type="inferred from homology"/>
<comment type="cofactor">
    <cofactor evidence="1">
        <name>FMN</name>
        <dbReference type="ChEBI" id="CHEBI:58210"/>
    </cofactor>
</comment>
<dbReference type="Gene3D" id="3.20.20.70">
    <property type="entry name" value="Aldolase class I"/>
    <property type="match status" value="1"/>
</dbReference>
<dbReference type="SUPFAM" id="SSF51395">
    <property type="entry name" value="FMN-linked oxidoreductases"/>
    <property type="match status" value="1"/>
</dbReference>
<dbReference type="PROSITE" id="PS51349">
    <property type="entry name" value="FMN_HYDROXY_ACID_DH_2"/>
    <property type="match status" value="1"/>
</dbReference>
<evidence type="ECO:0000313" key="10">
    <source>
        <dbReference type="RefSeq" id="XP_013776210.1"/>
    </source>
</evidence>
<comment type="similarity">
    <text evidence="5">Belongs to the FMN-dependent alpha-hydroxy acid dehydrogenase family.</text>
</comment>
<evidence type="ECO:0000256" key="3">
    <source>
        <dbReference type="ARBA" id="ARBA00022643"/>
    </source>
</evidence>
<evidence type="ECO:0000256" key="1">
    <source>
        <dbReference type="ARBA" id="ARBA00001917"/>
    </source>
</evidence>
<dbReference type="InterPro" id="IPR000262">
    <property type="entry name" value="FMN-dep_DH"/>
</dbReference>
<dbReference type="CDD" id="cd02809">
    <property type="entry name" value="alpha_hydroxyacid_oxid_FMN"/>
    <property type="match status" value="1"/>
</dbReference>
<keyword evidence="3" id="KW-0288">FMN</keyword>
<dbReference type="PANTHER" id="PTHR10578">
    <property type="entry name" value="S -2-HYDROXY-ACID OXIDASE-RELATED"/>
    <property type="match status" value="1"/>
</dbReference>
<dbReference type="PIRSF" id="PIRSF000138">
    <property type="entry name" value="Al-hdrx_acd_dh"/>
    <property type="match status" value="1"/>
</dbReference>
<evidence type="ECO:0000256" key="2">
    <source>
        <dbReference type="ARBA" id="ARBA00022630"/>
    </source>
</evidence>
<comment type="catalytic activity">
    <reaction evidence="7">
        <text>2-hydroxyoctanoate + O2 = 2-oxooctanoate + H2O2</text>
        <dbReference type="Rhea" id="RHEA:67940"/>
        <dbReference type="ChEBI" id="CHEBI:15379"/>
        <dbReference type="ChEBI" id="CHEBI:16240"/>
        <dbReference type="ChEBI" id="CHEBI:133514"/>
        <dbReference type="ChEBI" id="CHEBI:176689"/>
    </reaction>
    <physiologicalReaction direction="left-to-right" evidence="7">
        <dbReference type="Rhea" id="RHEA:67941"/>
    </physiologicalReaction>
</comment>
<dbReference type="Pfam" id="PF01070">
    <property type="entry name" value="FMN_dh"/>
    <property type="match status" value="1"/>
</dbReference>
<reference evidence="10" key="1">
    <citation type="submission" date="2025-08" db="UniProtKB">
        <authorList>
            <consortium name="RefSeq"/>
        </authorList>
    </citation>
    <scope>IDENTIFICATION</scope>
    <source>
        <tissue evidence="10">Muscle</tissue>
    </source>
</reference>
<evidence type="ECO:0000256" key="7">
    <source>
        <dbReference type="ARBA" id="ARBA00029327"/>
    </source>
</evidence>
<comment type="catalytic activity">
    <reaction evidence="6">
        <text>a (2S)-2-hydroxycarboxylate + O2 = a 2-oxocarboxylate + H2O2</text>
        <dbReference type="Rhea" id="RHEA:16789"/>
        <dbReference type="ChEBI" id="CHEBI:15379"/>
        <dbReference type="ChEBI" id="CHEBI:16240"/>
        <dbReference type="ChEBI" id="CHEBI:35179"/>
        <dbReference type="ChEBI" id="CHEBI:58123"/>
        <dbReference type="EC" id="1.1.3.15"/>
    </reaction>
    <physiologicalReaction direction="left-to-right" evidence="6">
        <dbReference type="Rhea" id="RHEA:16790"/>
    </physiologicalReaction>
</comment>
<dbReference type="Proteomes" id="UP000694941">
    <property type="component" value="Unplaced"/>
</dbReference>
<accession>A0ABM1B776</accession>
<dbReference type="RefSeq" id="XP_013776210.1">
    <property type="nucleotide sequence ID" value="XM_013920756.2"/>
</dbReference>
<evidence type="ECO:0000259" key="8">
    <source>
        <dbReference type="PROSITE" id="PS51349"/>
    </source>
</evidence>
<feature type="domain" description="FMN hydroxy acid dehydrogenase" evidence="8">
    <location>
        <begin position="2"/>
        <end position="367"/>
    </location>
</feature>
<sequence length="371" mass="41057">MAHQMCMVCLDDFENFAAKHLNKKAFDYYRSGANQEQTLRENIEAFRRLKLRPRFLRNVSCRDLSTTILGQPISFPVGVAPTAMQKMAHPDGEVATARAAAAVGTVMTLSTIATSSIEEVAEANPNGLRWFQLYIYRDRKVTEELVRRAEKAEYRALVLTVDTPVFGLRLADARNKFSLPRHLRMANFEKLDIKSNRVQEAEKESGLNEYAASLFDPSITWKDLSWLKRITKLPLVVKGILTAEDAMLALEHGASAILVSNHGARQLDGVPASVEVLPEIVQAVYGRCEIYLDGGVRTGTDVLKALALGARAVFVGRPLLWGLAYNGEQGAIQVLQILKKELDLAMALAGCCRISDITSALVVKSTFYSKL</sequence>
<dbReference type="InterPro" id="IPR008259">
    <property type="entry name" value="FMN_hydac_DH_AS"/>
</dbReference>
<dbReference type="InterPro" id="IPR037396">
    <property type="entry name" value="FMN_HAD"/>
</dbReference>
<keyword evidence="2" id="KW-0285">Flavoprotein</keyword>